<dbReference type="EMBL" id="SRME01000006">
    <property type="protein sequence ID" value="TGG86963.1"/>
    <property type="molecule type" value="Genomic_DNA"/>
</dbReference>
<evidence type="ECO:0000313" key="3">
    <source>
        <dbReference type="Proteomes" id="UP000199322"/>
    </source>
</evidence>
<proteinExistence type="predicted"/>
<evidence type="ECO:0000313" key="2">
    <source>
        <dbReference type="EMBL" id="TGG86963.1"/>
    </source>
</evidence>
<dbReference type="RefSeq" id="WP_091405480.1">
    <property type="nucleotide sequence ID" value="NZ_FMYV01000010.1"/>
</dbReference>
<gene>
    <name evidence="2" type="ORF">E4650_08885</name>
    <name evidence="1" type="ORF">SAMN04488588_1989</name>
</gene>
<dbReference type="Proteomes" id="UP000297288">
    <property type="component" value="Unassembled WGS sequence"/>
</dbReference>
<keyword evidence="3" id="KW-1185">Reference proteome</keyword>
<reference evidence="1 3" key="1">
    <citation type="submission" date="2016-10" db="EMBL/GenBank/DDBJ databases">
        <authorList>
            <person name="de Groot N.N."/>
        </authorList>
    </citation>
    <scope>NUCLEOTIDE SEQUENCE [LARGE SCALE GENOMIC DNA]</scope>
    <source>
        <strain evidence="1 3">WG14</strain>
    </source>
</reference>
<accession>A0A1G6Q6U1</accession>
<dbReference type="EMBL" id="FMYV01000010">
    <property type="protein sequence ID" value="SDC87357.1"/>
    <property type="molecule type" value="Genomic_DNA"/>
</dbReference>
<protein>
    <submittedName>
        <fullName evidence="1">Uncharacterized protein</fullName>
    </submittedName>
</protein>
<evidence type="ECO:0000313" key="1">
    <source>
        <dbReference type="EMBL" id="SDC87357.1"/>
    </source>
</evidence>
<name>A0A1G6Q6U1_9BACT</name>
<dbReference type="AlphaFoldDB" id="A0A1G6Q6U1"/>
<evidence type="ECO:0000313" key="4">
    <source>
        <dbReference type="Proteomes" id="UP000297288"/>
    </source>
</evidence>
<organism evidence="1 3">
    <name type="scientific">Geotoga petraea</name>
    <dbReference type="NCBI Taxonomy" id="28234"/>
    <lineage>
        <taxon>Bacteria</taxon>
        <taxon>Thermotogati</taxon>
        <taxon>Thermotogota</taxon>
        <taxon>Thermotogae</taxon>
        <taxon>Petrotogales</taxon>
        <taxon>Petrotogaceae</taxon>
        <taxon>Geotoga</taxon>
    </lineage>
</organism>
<sequence>MATSSFYKDFRIKTERELNSLEKAFENPKSLKTDPNVIKKEKYEEGIKRFRKQFSYLKKH</sequence>
<reference evidence="2 4" key="2">
    <citation type="submission" date="2019-04" db="EMBL/GenBank/DDBJ databases">
        <title>Draft genome sequence data and analysis of a Fermenting Bacterium, Geotoga petraea strain HO-Geo1, isolated from heavy-oil petroleum reservoir in Russia.</title>
        <authorList>
            <person name="Grouzdev D.S."/>
            <person name="Semenova E.M."/>
            <person name="Sokolova D.S."/>
            <person name="Tourova T.P."/>
            <person name="Poltaraus A.B."/>
            <person name="Nazina T.N."/>
        </authorList>
    </citation>
    <scope>NUCLEOTIDE SEQUENCE [LARGE SCALE GENOMIC DNA]</scope>
    <source>
        <strain evidence="2 4">HO-Geo1</strain>
    </source>
</reference>
<dbReference type="Proteomes" id="UP000199322">
    <property type="component" value="Unassembled WGS sequence"/>
</dbReference>